<reference evidence="1" key="1">
    <citation type="submission" date="2021-06" db="EMBL/GenBank/DDBJ databases">
        <authorList>
            <person name="Kallberg Y."/>
            <person name="Tangrot J."/>
            <person name="Rosling A."/>
        </authorList>
    </citation>
    <scope>NUCLEOTIDE SEQUENCE</scope>
    <source>
        <strain evidence="1">FL130A</strain>
    </source>
</reference>
<comment type="caution">
    <text evidence="1">The sequence shown here is derived from an EMBL/GenBank/DDBJ whole genome shotgun (WGS) entry which is preliminary data.</text>
</comment>
<gene>
    <name evidence="1" type="ORF">ALEPTO_LOCUS7668</name>
</gene>
<organism evidence="1 2">
    <name type="scientific">Ambispora leptoticha</name>
    <dbReference type="NCBI Taxonomy" id="144679"/>
    <lineage>
        <taxon>Eukaryota</taxon>
        <taxon>Fungi</taxon>
        <taxon>Fungi incertae sedis</taxon>
        <taxon>Mucoromycota</taxon>
        <taxon>Glomeromycotina</taxon>
        <taxon>Glomeromycetes</taxon>
        <taxon>Archaeosporales</taxon>
        <taxon>Ambisporaceae</taxon>
        <taxon>Ambispora</taxon>
    </lineage>
</organism>
<keyword evidence="2" id="KW-1185">Reference proteome</keyword>
<accession>A0A9N9C7S8</accession>
<dbReference type="EMBL" id="CAJVPS010003505">
    <property type="protein sequence ID" value="CAG8590203.1"/>
    <property type="molecule type" value="Genomic_DNA"/>
</dbReference>
<protein>
    <submittedName>
        <fullName evidence="1">6268_t:CDS:1</fullName>
    </submittedName>
</protein>
<evidence type="ECO:0000313" key="2">
    <source>
        <dbReference type="Proteomes" id="UP000789508"/>
    </source>
</evidence>
<proteinExistence type="predicted"/>
<sequence>MAKYWIYSNGLVLTAKLLSNTEVTLKERSLNYDPEVLWRFEDNRIISEYNEGALSVSREDSPRWRYDHSTSVISCEQYDGALTVMKDENNQPYPALRPLGNGEPQNFIVSKATPSANI</sequence>
<dbReference type="Proteomes" id="UP000789508">
    <property type="component" value="Unassembled WGS sequence"/>
</dbReference>
<name>A0A9N9C7S8_9GLOM</name>
<dbReference type="AlphaFoldDB" id="A0A9N9C7S8"/>
<evidence type="ECO:0000313" key="1">
    <source>
        <dbReference type="EMBL" id="CAG8590203.1"/>
    </source>
</evidence>